<dbReference type="Pfam" id="PF01535">
    <property type="entry name" value="PPR"/>
    <property type="match status" value="2"/>
</dbReference>
<evidence type="ECO:0000256" key="1">
    <source>
        <dbReference type="ARBA" id="ARBA00022737"/>
    </source>
</evidence>
<reference evidence="3 4" key="1">
    <citation type="submission" date="2020-10" db="EMBL/GenBank/DDBJ databases">
        <title>The Coptis chinensis genome and diversification of protoberbering-type alkaloids.</title>
        <authorList>
            <person name="Wang B."/>
            <person name="Shu S."/>
            <person name="Song C."/>
            <person name="Liu Y."/>
        </authorList>
    </citation>
    <scope>NUCLEOTIDE SEQUENCE [LARGE SCALE GENOMIC DNA]</scope>
    <source>
        <strain evidence="3">HL-2020</strain>
        <tissue evidence="3">Leaf</tissue>
    </source>
</reference>
<name>A0A835HAQ4_9MAGN</name>
<dbReference type="Proteomes" id="UP000631114">
    <property type="component" value="Unassembled WGS sequence"/>
</dbReference>
<evidence type="ECO:0000313" key="4">
    <source>
        <dbReference type="Proteomes" id="UP000631114"/>
    </source>
</evidence>
<gene>
    <name evidence="3" type="ORF">IFM89_000633</name>
</gene>
<dbReference type="PANTHER" id="PTHR47868:SF2">
    <property type="entry name" value="OS05G0457700 PROTEIN"/>
    <property type="match status" value="1"/>
</dbReference>
<accession>A0A835HAQ4</accession>
<dbReference type="InterPro" id="IPR002885">
    <property type="entry name" value="PPR_rpt"/>
</dbReference>
<dbReference type="PANTHER" id="PTHR47868">
    <property type="entry name" value="OS05G0457700 PROTEIN"/>
    <property type="match status" value="1"/>
</dbReference>
<dbReference type="EMBL" id="JADFTS010000007">
    <property type="protein sequence ID" value="KAF9595545.1"/>
    <property type="molecule type" value="Genomic_DNA"/>
</dbReference>
<comment type="caution">
    <text evidence="3">The sequence shown here is derived from an EMBL/GenBank/DDBJ whole genome shotgun (WGS) entry which is preliminary data.</text>
</comment>
<dbReference type="OrthoDB" id="1892356at2759"/>
<dbReference type="GO" id="GO:0005739">
    <property type="term" value="C:mitochondrion"/>
    <property type="evidence" value="ECO:0007669"/>
    <property type="project" value="TreeGrafter"/>
</dbReference>
<feature type="repeat" description="PPR" evidence="2">
    <location>
        <begin position="448"/>
        <end position="482"/>
    </location>
</feature>
<organism evidence="3 4">
    <name type="scientific">Coptis chinensis</name>
    <dbReference type="NCBI Taxonomy" id="261450"/>
    <lineage>
        <taxon>Eukaryota</taxon>
        <taxon>Viridiplantae</taxon>
        <taxon>Streptophyta</taxon>
        <taxon>Embryophyta</taxon>
        <taxon>Tracheophyta</taxon>
        <taxon>Spermatophyta</taxon>
        <taxon>Magnoliopsida</taxon>
        <taxon>Ranunculales</taxon>
        <taxon>Ranunculaceae</taxon>
        <taxon>Coptidoideae</taxon>
        <taxon>Coptis</taxon>
    </lineage>
</organism>
<dbReference type="InterPro" id="IPR011990">
    <property type="entry name" value="TPR-like_helical_dom_sf"/>
</dbReference>
<dbReference type="AlphaFoldDB" id="A0A835HAQ4"/>
<dbReference type="PROSITE" id="PS51375">
    <property type="entry name" value="PPR"/>
    <property type="match status" value="1"/>
</dbReference>
<evidence type="ECO:0008006" key="5">
    <source>
        <dbReference type="Google" id="ProtNLM"/>
    </source>
</evidence>
<sequence>MLRAALKHAKSAASHFHQPFFTTSSLNSIITRTYISTRGCVRLGNDEFWHQRNTFQQQRMGFVNELEDKIDPVAKQMIEYGINLARKDKTSDSYAQGLLVLEQCLSSAGDENTKGVVLLAMSTLLSERGDLNDGMEKLKEIRMLGSSHLGVRVAAVEGLIGLSLEKGQDGVALLIADTCSELLKPNSEDVRTLSNEFQGFLVRANAIRGLVEVLRGKVEIARKCFEEIPDHKYSLGNVMLLRGEFLHATGNFALAKGYYQKAIEASSETDSFSDLDTLAACNLVPMEVRLGVTCALGQLEAHSWNFNDAEEILTKALTKAEEDFGGGRSNLHCSHVPIKSKTGALELSIDSRGAESKVERSDIVALARESPNHYSQLVVSWCLIVILRVIDSKHACFRSTSVTPCTKVKRNIILTDTVQTWTGVRNMDMENRVVELFEKMRNMGIKQDHSTFLSVLTACSHVGLLDRGLHYFDLMRDGSVEPPKMEHYACIVDLLGRAGNLDEAERFISNMPMKPGSSVYKALLS</sequence>
<dbReference type="Gene3D" id="1.25.40.10">
    <property type="entry name" value="Tetratricopeptide repeat domain"/>
    <property type="match status" value="2"/>
</dbReference>
<protein>
    <recommendedName>
        <fullName evidence="5">Pentatricopeptide repeat-containing protein</fullName>
    </recommendedName>
</protein>
<evidence type="ECO:0000313" key="3">
    <source>
        <dbReference type="EMBL" id="KAF9595545.1"/>
    </source>
</evidence>
<dbReference type="SUPFAM" id="SSF48452">
    <property type="entry name" value="TPR-like"/>
    <property type="match status" value="1"/>
</dbReference>
<keyword evidence="4" id="KW-1185">Reference proteome</keyword>
<evidence type="ECO:0000256" key="2">
    <source>
        <dbReference type="PROSITE-ProRule" id="PRU00708"/>
    </source>
</evidence>
<proteinExistence type="predicted"/>
<keyword evidence="1" id="KW-0677">Repeat</keyword>